<evidence type="ECO:0000313" key="2">
    <source>
        <dbReference type="EMBL" id="KAF3424871.1"/>
    </source>
</evidence>
<name>A0A833VMU0_9HYME</name>
<comment type="caution">
    <text evidence="2">The sequence shown here is derived from an EMBL/GenBank/DDBJ whole genome shotgun (WGS) entry which is preliminary data.</text>
</comment>
<dbReference type="EMBL" id="WNWW01000437">
    <property type="protein sequence ID" value="KAF3424871.1"/>
    <property type="molecule type" value="Genomic_DNA"/>
</dbReference>
<feature type="region of interest" description="Disordered" evidence="1">
    <location>
        <begin position="1"/>
        <end position="39"/>
    </location>
</feature>
<sequence length="87" mass="10109">MPFLATKKQRGRRQRRGKRPRARGVNKSEKGRGERGVSQLAESSLPDWLASSCLFSCRCPFRPFLFTSIEEHAYTAAGRYTQEWLFR</sequence>
<organism evidence="2 3">
    <name type="scientific">Frieseomelitta varia</name>
    <dbReference type="NCBI Taxonomy" id="561572"/>
    <lineage>
        <taxon>Eukaryota</taxon>
        <taxon>Metazoa</taxon>
        <taxon>Ecdysozoa</taxon>
        <taxon>Arthropoda</taxon>
        <taxon>Hexapoda</taxon>
        <taxon>Insecta</taxon>
        <taxon>Pterygota</taxon>
        <taxon>Neoptera</taxon>
        <taxon>Endopterygota</taxon>
        <taxon>Hymenoptera</taxon>
        <taxon>Apocrita</taxon>
        <taxon>Aculeata</taxon>
        <taxon>Apoidea</taxon>
        <taxon>Anthophila</taxon>
        <taxon>Apidae</taxon>
        <taxon>Frieseomelitta</taxon>
    </lineage>
</organism>
<dbReference type="AlphaFoldDB" id="A0A833VMU0"/>
<evidence type="ECO:0000256" key="1">
    <source>
        <dbReference type="SAM" id="MobiDB-lite"/>
    </source>
</evidence>
<feature type="compositionally biased region" description="Basic residues" evidence="1">
    <location>
        <begin position="7"/>
        <end position="24"/>
    </location>
</feature>
<feature type="compositionally biased region" description="Basic and acidic residues" evidence="1">
    <location>
        <begin position="26"/>
        <end position="35"/>
    </location>
</feature>
<protein>
    <submittedName>
        <fullName evidence="2">Uncharacterized protein</fullName>
    </submittedName>
</protein>
<keyword evidence="3" id="KW-1185">Reference proteome</keyword>
<accession>A0A833VMU0</accession>
<evidence type="ECO:0000313" key="3">
    <source>
        <dbReference type="Proteomes" id="UP000655588"/>
    </source>
</evidence>
<reference evidence="2" key="1">
    <citation type="submission" date="2019-11" db="EMBL/GenBank/DDBJ databases">
        <title>The nuclear and mitochondrial genomes of Frieseomelitta varia - a highly eusocial stingless bee (Meliponini) with a permanently sterile worker caste.</title>
        <authorList>
            <person name="Freitas F.C.P."/>
            <person name="Lourenco A.P."/>
            <person name="Nunes F.M.F."/>
            <person name="Paschoal A.R."/>
            <person name="Abreu F.C.P."/>
            <person name="Barbin F.O."/>
            <person name="Bataglia L."/>
            <person name="Cardoso-Junior C.A.M."/>
            <person name="Cervoni M.S."/>
            <person name="Silva S.R."/>
            <person name="Dalarmi F."/>
            <person name="Del Lama M.A."/>
            <person name="Depintor T.S."/>
            <person name="Ferreira K.M."/>
            <person name="Goria P.S."/>
            <person name="Jaskot M.C."/>
            <person name="Lago D.C."/>
            <person name="Luna-Lucena D."/>
            <person name="Moda L.M."/>
            <person name="Nascimento L."/>
            <person name="Pedrino M."/>
            <person name="Rabico F.O."/>
            <person name="Sanches F.C."/>
            <person name="Santos D.E."/>
            <person name="Santos C.G."/>
            <person name="Vieira J."/>
            <person name="Lopes T.F."/>
            <person name="Barchuk A.R."/>
            <person name="Hartfelder K."/>
            <person name="Simoes Z.L.P."/>
            <person name="Bitondi M.M.G."/>
            <person name="Pinheiro D.G."/>
        </authorList>
    </citation>
    <scope>NUCLEOTIDE SEQUENCE</scope>
    <source>
        <strain evidence="2">USP_RPSP 00005682</strain>
        <tissue evidence="2">Whole individual</tissue>
    </source>
</reference>
<dbReference type="Proteomes" id="UP000655588">
    <property type="component" value="Unassembled WGS sequence"/>
</dbReference>
<proteinExistence type="predicted"/>
<gene>
    <name evidence="2" type="ORF">E2986_13353</name>
</gene>